<dbReference type="EMBL" id="PYBW01000022">
    <property type="protein sequence ID" value="PYC85424.1"/>
    <property type="molecule type" value="Genomic_DNA"/>
</dbReference>
<evidence type="ECO:0000256" key="2">
    <source>
        <dbReference type="PIRSR" id="PIRSR001359-3"/>
    </source>
</evidence>
<feature type="binding site" evidence="2">
    <location>
        <position position="85"/>
    </location>
    <ligand>
        <name>Zn(2+)</name>
        <dbReference type="ChEBI" id="CHEBI:29105"/>
        <label>1</label>
        <note>catalytic</note>
    </ligand>
</feature>
<feature type="binding site" evidence="2">
    <location>
        <position position="136"/>
    </location>
    <ligand>
        <name>Zn(2+)</name>
        <dbReference type="ChEBI" id="CHEBI:29105"/>
        <label>2</label>
    </ligand>
</feature>
<sequence>MPLATTAELLARAAADRRGLPAFNVITLEHAEAVAAGAEVAGTPVVLQISQNAVAYHGGRLLPLARACAEIAVACAVPAALHLDHVEDFELLRAAPAAGFSSAMFDASALPHAENVKATAEAAAFAHRHGLHLEAELGRVGGKDGEPPLPAHAPGARTDPAEAADYVAATGVDALAVAVGSSHAMTSRTAALDLELVARLTAAVPVPLVLHGSSGVPDGQLRAAVAAGLVKINIGTALNTAFTPALRTALAELPEAVDPRKVLAPARAAMAATVAQLAAVVALTEGQPAAAGLG</sequence>
<name>A0A2V4NXP3_9ACTN</name>
<feature type="active site" description="Proton donor" evidence="1">
    <location>
        <position position="84"/>
    </location>
</feature>
<comment type="cofactor">
    <cofactor evidence="2">
        <name>Zn(2+)</name>
        <dbReference type="ChEBI" id="CHEBI:29105"/>
    </cofactor>
    <text evidence="2">Binds 2 Zn(2+) ions per subunit. One is catalytic and the other provides a structural contribution.</text>
</comment>
<dbReference type="InterPro" id="IPR013785">
    <property type="entry name" value="Aldolase_TIM"/>
</dbReference>
<evidence type="ECO:0000313" key="4">
    <source>
        <dbReference type="EMBL" id="PYC85424.1"/>
    </source>
</evidence>
<dbReference type="AlphaFoldDB" id="A0A2V4NXP3"/>
<dbReference type="GO" id="GO:0008270">
    <property type="term" value="F:zinc ion binding"/>
    <property type="evidence" value="ECO:0007669"/>
    <property type="project" value="InterPro"/>
</dbReference>
<dbReference type="GO" id="GO:0016832">
    <property type="term" value="F:aldehyde-lyase activity"/>
    <property type="evidence" value="ECO:0007669"/>
    <property type="project" value="InterPro"/>
</dbReference>
<organism evidence="4 5">
    <name type="scientific">Streptomyces tateyamensis</name>
    <dbReference type="NCBI Taxonomy" id="565073"/>
    <lineage>
        <taxon>Bacteria</taxon>
        <taxon>Bacillati</taxon>
        <taxon>Actinomycetota</taxon>
        <taxon>Actinomycetes</taxon>
        <taxon>Kitasatosporales</taxon>
        <taxon>Streptomycetaceae</taxon>
        <taxon>Streptomyces</taxon>
    </lineage>
</organism>
<evidence type="ECO:0000313" key="5">
    <source>
        <dbReference type="Proteomes" id="UP000248039"/>
    </source>
</evidence>
<keyword evidence="2" id="KW-0479">Metal-binding</keyword>
<reference evidence="4 5" key="1">
    <citation type="submission" date="2018-03" db="EMBL/GenBank/DDBJ databases">
        <title>Bioinformatic expansion and discovery of thiopeptide antibiotics.</title>
        <authorList>
            <person name="Schwalen C.J."/>
            <person name="Hudson G.A."/>
            <person name="Mitchell D.A."/>
        </authorList>
    </citation>
    <scope>NUCLEOTIDE SEQUENCE [LARGE SCALE GENOMIC DNA]</scope>
    <source>
        <strain evidence="4 5">ATCC 21389</strain>
    </source>
</reference>
<dbReference type="GO" id="GO:0005975">
    <property type="term" value="P:carbohydrate metabolic process"/>
    <property type="evidence" value="ECO:0007669"/>
    <property type="project" value="InterPro"/>
</dbReference>
<proteinExistence type="predicted"/>
<dbReference type="Gene3D" id="3.20.20.70">
    <property type="entry name" value="Aldolase class I"/>
    <property type="match status" value="1"/>
</dbReference>
<evidence type="ECO:0000256" key="3">
    <source>
        <dbReference type="SAM" id="MobiDB-lite"/>
    </source>
</evidence>
<dbReference type="PIRSF" id="PIRSF001359">
    <property type="entry name" value="F_bP_aldolase_II"/>
    <property type="match status" value="1"/>
</dbReference>
<dbReference type="PANTHER" id="PTHR30304">
    <property type="entry name" value="D-TAGATOSE-1,6-BISPHOSPHATE ALDOLASE"/>
    <property type="match status" value="1"/>
</dbReference>
<gene>
    <name evidence="4" type="ORF">C7C46_06700</name>
</gene>
<keyword evidence="2" id="KW-0862">Zinc</keyword>
<dbReference type="OrthoDB" id="9803995at2"/>
<dbReference type="RefSeq" id="WP_110666739.1">
    <property type="nucleotide sequence ID" value="NZ_PYBW01000022.1"/>
</dbReference>
<dbReference type="Pfam" id="PF01116">
    <property type="entry name" value="F_bP_aldolase"/>
    <property type="match status" value="1"/>
</dbReference>
<dbReference type="PANTHER" id="PTHR30304:SF0">
    <property type="entry name" value="D-TAGATOSE-1,6-BISPHOSPHATE ALDOLASE SUBUNIT GATY-RELATED"/>
    <property type="match status" value="1"/>
</dbReference>
<dbReference type="InterPro" id="IPR000771">
    <property type="entry name" value="FBA_II"/>
</dbReference>
<dbReference type="Proteomes" id="UP000248039">
    <property type="component" value="Unassembled WGS sequence"/>
</dbReference>
<feature type="binding site" evidence="2">
    <location>
        <position position="183"/>
    </location>
    <ligand>
        <name>Zn(2+)</name>
        <dbReference type="ChEBI" id="CHEBI:29105"/>
        <label>1</label>
        <note>catalytic</note>
    </ligand>
</feature>
<accession>A0A2V4NXP3</accession>
<comment type="caution">
    <text evidence="4">The sequence shown here is derived from an EMBL/GenBank/DDBJ whole genome shotgun (WGS) entry which is preliminary data.</text>
</comment>
<dbReference type="SUPFAM" id="SSF51569">
    <property type="entry name" value="Aldolase"/>
    <property type="match status" value="1"/>
</dbReference>
<feature type="binding site" evidence="2">
    <location>
        <position position="211"/>
    </location>
    <ligand>
        <name>Zn(2+)</name>
        <dbReference type="ChEBI" id="CHEBI:29105"/>
        <label>1</label>
        <note>catalytic</note>
    </ligand>
</feature>
<evidence type="ECO:0000256" key="1">
    <source>
        <dbReference type="PIRSR" id="PIRSR001359-1"/>
    </source>
</evidence>
<feature type="region of interest" description="Disordered" evidence="3">
    <location>
        <begin position="138"/>
        <end position="158"/>
    </location>
</feature>
<dbReference type="NCBIfam" id="TIGR00167">
    <property type="entry name" value="cbbA"/>
    <property type="match status" value="1"/>
</dbReference>
<keyword evidence="5" id="KW-1185">Reference proteome</keyword>
<dbReference type="InterPro" id="IPR050246">
    <property type="entry name" value="Class_II_FBP_aldolase"/>
</dbReference>
<protein>
    <submittedName>
        <fullName evidence="4">Fructose-bisphosphate aldolase</fullName>
    </submittedName>
</protein>
<feature type="binding site" evidence="2">
    <location>
        <position position="106"/>
    </location>
    <ligand>
        <name>Zn(2+)</name>
        <dbReference type="ChEBI" id="CHEBI:29105"/>
        <label>2</label>
    </ligand>
</feature>